<protein>
    <submittedName>
        <fullName evidence="2">Uncharacterized protein</fullName>
    </submittedName>
</protein>
<gene>
    <name evidence="2" type="ORF">EXIGLDRAFT_750544</name>
</gene>
<evidence type="ECO:0000313" key="3">
    <source>
        <dbReference type="Proteomes" id="UP000077266"/>
    </source>
</evidence>
<evidence type="ECO:0000256" key="1">
    <source>
        <dbReference type="SAM" id="SignalP"/>
    </source>
</evidence>
<reference evidence="2 3" key="1">
    <citation type="journal article" date="2016" name="Mol. Biol. Evol.">
        <title>Comparative Genomics of Early-Diverging Mushroom-Forming Fungi Provides Insights into the Origins of Lignocellulose Decay Capabilities.</title>
        <authorList>
            <person name="Nagy L.G."/>
            <person name="Riley R."/>
            <person name="Tritt A."/>
            <person name="Adam C."/>
            <person name="Daum C."/>
            <person name="Floudas D."/>
            <person name="Sun H."/>
            <person name="Yadav J.S."/>
            <person name="Pangilinan J."/>
            <person name="Larsson K.H."/>
            <person name="Matsuura K."/>
            <person name="Barry K."/>
            <person name="Labutti K."/>
            <person name="Kuo R."/>
            <person name="Ohm R.A."/>
            <person name="Bhattacharya S.S."/>
            <person name="Shirouzu T."/>
            <person name="Yoshinaga Y."/>
            <person name="Martin F.M."/>
            <person name="Grigoriev I.V."/>
            <person name="Hibbett D.S."/>
        </authorList>
    </citation>
    <scope>NUCLEOTIDE SEQUENCE [LARGE SCALE GENOMIC DNA]</scope>
    <source>
        <strain evidence="2 3">HHB12029</strain>
    </source>
</reference>
<sequence>MFPSLLPSAALFALYQTALGLSQSSTTNTCTYHIDDRSSAVTYTGEWQGVNQDYDVEGTASYPSTDLDSFSVKFRGSKIGVYGALHANSTGAIASFSVDGAAAESVTFEGVDDETYQNAFWTSSDLEDTEHTLTVNVVHAGFIGFDYFRVASTESTDGLCLIDVDSPAVVYTGLWNRGGMELEFEMSVESSNTIGDYFTLTFTGTQIEVLGSRDYASGGVIVAYSIDNGPPTNVTYDATASGLDEHYLSFWTSPVLSEGEHTLQAVMVNCSGIWDPPTDQWGEGTIFFDFFKVTGY</sequence>
<dbReference type="OrthoDB" id="3067294at2759"/>
<keyword evidence="1" id="KW-0732">Signal</keyword>
<name>A0A165GJ24_EXIGL</name>
<organism evidence="2 3">
    <name type="scientific">Exidia glandulosa HHB12029</name>
    <dbReference type="NCBI Taxonomy" id="1314781"/>
    <lineage>
        <taxon>Eukaryota</taxon>
        <taxon>Fungi</taxon>
        <taxon>Dikarya</taxon>
        <taxon>Basidiomycota</taxon>
        <taxon>Agaricomycotina</taxon>
        <taxon>Agaricomycetes</taxon>
        <taxon>Auriculariales</taxon>
        <taxon>Exidiaceae</taxon>
        <taxon>Exidia</taxon>
    </lineage>
</organism>
<feature type="chain" id="PRO_5007858230" evidence="1">
    <location>
        <begin position="21"/>
        <end position="296"/>
    </location>
</feature>
<feature type="signal peptide" evidence="1">
    <location>
        <begin position="1"/>
        <end position="20"/>
    </location>
</feature>
<evidence type="ECO:0000313" key="2">
    <source>
        <dbReference type="EMBL" id="KZV90595.1"/>
    </source>
</evidence>
<dbReference type="AlphaFoldDB" id="A0A165GJ24"/>
<dbReference type="Gene3D" id="2.60.120.260">
    <property type="entry name" value="Galactose-binding domain-like"/>
    <property type="match status" value="2"/>
</dbReference>
<proteinExistence type="predicted"/>
<keyword evidence="3" id="KW-1185">Reference proteome</keyword>
<dbReference type="Proteomes" id="UP000077266">
    <property type="component" value="Unassembled WGS sequence"/>
</dbReference>
<accession>A0A165GJ24</accession>
<dbReference type="EMBL" id="KV426045">
    <property type="protein sequence ID" value="KZV90595.1"/>
    <property type="molecule type" value="Genomic_DNA"/>
</dbReference>
<dbReference type="InParanoid" id="A0A165GJ24"/>